<keyword evidence="1" id="KW-0732">Signal</keyword>
<dbReference type="EMBL" id="LZLR01000132">
    <property type="protein sequence ID" value="OBK20349.1"/>
    <property type="molecule type" value="Genomic_DNA"/>
</dbReference>
<evidence type="ECO:0000313" key="3">
    <source>
        <dbReference type="Proteomes" id="UP000093819"/>
    </source>
</evidence>
<accession>A0A1A3NH20</accession>
<dbReference type="AlphaFoldDB" id="A0A1A3NH20"/>
<reference evidence="2 3" key="1">
    <citation type="submission" date="2016-06" db="EMBL/GenBank/DDBJ databases">
        <authorList>
            <person name="Kjaerup R.B."/>
            <person name="Dalgaard T.S."/>
            <person name="Juul-Madsen H.R."/>
        </authorList>
    </citation>
    <scope>NUCLEOTIDE SEQUENCE [LARGE SCALE GENOMIC DNA]</scope>
    <source>
        <strain evidence="2 3">1245335.1</strain>
    </source>
</reference>
<dbReference type="Proteomes" id="UP000093819">
    <property type="component" value="Unassembled WGS sequence"/>
</dbReference>
<protein>
    <submittedName>
        <fullName evidence="2">Uncharacterized protein</fullName>
    </submittedName>
</protein>
<feature type="signal peptide" evidence="1">
    <location>
        <begin position="1"/>
        <end position="25"/>
    </location>
</feature>
<evidence type="ECO:0000313" key="2">
    <source>
        <dbReference type="EMBL" id="OBK20349.1"/>
    </source>
</evidence>
<feature type="chain" id="PRO_5038609919" evidence="1">
    <location>
        <begin position="26"/>
        <end position="144"/>
    </location>
</feature>
<name>A0A1A3NH20_MYCAS</name>
<evidence type="ECO:0000256" key="1">
    <source>
        <dbReference type="SAM" id="SignalP"/>
    </source>
</evidence>
<comment type="caution">
    <text evidence="2">The sequence shown here is derived from an EMBL/GenBank/DDBJ whole genome shotgun (WGS) entry which is preliminary data.</text>
</comment>
<gene>
    <name evidence="2" type="ORF">A5635_25025</name>
</gene>
<proteinExistence type="predicted"/>
<organism evidence="2 3">
    <name type="scientific">Mycobacterium asiaticum</name>
    <dbReference type="NCBI Taxonomy" id="1790"/>
    <lineage>
        <taxon>Bacteria</taxon>
        <taxon>Bacillati</taxon>
        <taxon>Actinomycetota</taxon>
        <taxon>Actinomycetes</taxon>
        <taxon>Mycobacteriales</taxon>
        <taxon>Mycobacteriaceae</taxon>
        <taxon>Mycobacterium</taxon>
    </lineage>
</organism>
<sequence length="144" mass="15657">MPAYSLCMRIIATVAGLLLAITINACGTTDAAGELVVQQNDRVLQRFTLQQLHDLPQIEVPTPQSGGAHVQKGPTVRSIVNAARVTDIESVRVEGRDPAQTLVAAELTDRVILSITKRNTVKLTGTPLPRDRWVRDVVRLVVNS</sequence>